<feature type="repeat" description="ANK" evidence="8">
    <location>
        <begin position="69"/>
        <end position="101"/>
    </location>
</feature>
<comment type="catalytic activity">
    <reaction evidence="7">
        <text>NAD(+) + (ADP-D-ribosyl)n-acceptor = nicotinamide + (ADP-D-ribosyl)n+1-acceptor + H(+).</text>
        <dbReference type="EC" id="2.4.2.30"/>
    </reaction>
</comment>
<keyword evidence="11" id="KW-1185">Reference proteome</keyword>
<dbReference type="GO" id="GO:0016779">
    <property type="term" value="F:nucleotidyltransferase activity"/>
    <property type="evidence" value="ECO:0007669"/>
    <property type="project" value="UniProtKB-KW"/>
</dbReference>
<dbReference type="GO" id="GO:0070531">
    <property type="term" value="C:BRCA1-A complex"/>
    <property type="evidence" value="ECO:0007669"/>
    <property type="project" value="TreeGrafter"/>
</dbReference>
<dbReference type="EMBL" id="JAHWGI010001149">
    <property type="protein sequence ID" value="KAK3923693.1"/>
    <property type="molecule type" value="Genomic_DNA"/>
</dbReference>
<dbReference type="GO" id="GO:0031436">
    <property type="term" value="C:BRCA1-BARD1 complex"/>
    <property type="evidence" value="ECO:0007669"/>
    <property type="project" value="TreeGrafter"/>
</dbReference>
<dbReference type="InterPro" id="IPR002110">
    <property type="entry name" value="Ankyrin_rpt"/>
</dbReference>
<keyword evidence="2" id="KW-0328">Glycosyltransferase</keyword>
<evidence type="ECO:0000256" key="6">
    <source>
        <dbReference type="ARBA" id="ARBA00024347"/>
    </source>
</evidence>
<organism evidence="10 11">
    <name type="scientific">Frankliniella fusca</name>
    <dbReference type="NCBI Taxonomy" id="407009"/>
    <lineage>
        <taxon>Eukaryota</taxon>
        <taxon>Metazoa</taxon>
        <taxon>Ecdysozoa</taxon>
        <taxon>Arthropoda</taxon>
        <taxon>Hexapoda</taxon>
        <taxon>Insecta</taxon>
        <taxon>Pterygota</taxon>
        <taxon>Neoptera</taxon>
        <taxon>Paraneoptera</taxon>
        <taxon>Thysanoptera</taxon>
        <taxon>Terebrantia</taxon>
        <taxon>Thripoidea</taxon>
        <taxon>Thripidae</taxon>
        <taxon>Frankliniella</taxon>
    </lineage>
</organism>
<accession>A0AAE1HM44</accession>
<keyword evidence="4" id="KW-0677">Repeat</keyword>
<dbReference type="SMART" id="SM00248">
    <property type="entry name" value="ANK"/>
    <property type="match status" value="5"/>
</dbReference>
<comment type="similarity">
    <text evidence="6">Belongs to the ARTD/PARP family.</text>
</comment>
<dbReference type="SUPFAM" id="SSF47769">
    <property type="entry name" value="SAM/Pointed domain"/>
    <property type="match status" value="1"/>
</dbReference>
<keyword evidence="3" id="KW-0808">Transferase</keyword>
<sequence length="492" mass="54053">MCESGSELVDSCWKKELTELRSLIARGYPVDGVDESGLTPLHVCASIGWSEAVSILLKYGANVHATSPHGWTALMQAVSNDHVDTARILLNAGARLTDQNASGWDVLSLAVTSSDETFREILASTRMTHDLKLALASACQQGKVQAVKLLLGRGANVNGALPISGITPLMLAACEGHVNIVDILLSFGANPYILNSSNLTAIDCAMINGYNDLSSILSHHTKTQPKIRPTFTFTSYPPTKTSPKMITDITADPSLFGLHPCTPTCKTPGSFSENSLKCASNSATPCEKFCSAAALHPFSPRCQTPGLLPQSPKFFKFPPSPTYTCSSGCMPCSPCMPIPSCNYSKNFHSSPLFSPNPLVPPWMFSQDKKAIKTVPKCKEKGAKSILSWWKRLRRRYKNIKPKKRVKVYVTFDEKFSSDIQLEILLRSLNLDFMIPLMTSHEMDVETFIHLTELDLDELGIIDKGLKNHILMKIRDFKCSIASNTFHQGIKCH</sequence>
<feature type="repeat" description="ANK" evidence="8">
    <location>
        <begin position="164"/>
        <end position="196"/>
    </location>
</feature>
<dbReference type="PROSITE" id="PS50297">
    <property type="entry name" value="ANK_REP_REGION"/>
    <property type="match status" value="3"/>
</dbReference>
<name>A0AAE1HM44_9NEOP</name>
<evidence type="ECO:0000256" key="7">
    <source>
        <dbReference type="ARBA" id="ARBA00033987"/>
    </source>
</evidence>
<evidence type="ECO:0000256" key="1">
    <source>
        <dbReference type="ARBA" id="ARBA00012020"/>
    </source>
</evidence>
<dbReference type="InterPro" id="IPR036770">
    <property type="entry name" value="Ankyrin_rpt-contain_sf"/>
</dbReference>
<dbReference type="Pfam" id="PF07647">
    <property type="entry name" value="SAM_2"/>
    <property type="match status" value="1"/>
</dbReference>
<dbReference type="GO" id="GO:0085020">
    <property type="term" value="P:protein K6-linked ubiquitination"/>
    <property type="evidence" value="ECO:0007669"/>
    <property type="project" value="TreeGrafter"/>
</dbReference>
<reference evidence="10" key="1">
    <citation type="submission" date="2021-07" db="EMBL/GenBank/DDBJ databases">
        <authorList>
            <person name="Catto M.A."/>
            <person name="Jacobson A."/>
            <person name="Kennedy G."/>
            <person name="Labadie P."/>
            <person name="Hunt B.G."/>
            <person name="Srinivasan R."/>
        </authorList>
    </citation>
    <scope>NUCLEOTIDE SEQUENCE</scope>
    <source>
        <strain evidence="10">PL_HMW_Pooled</strain>
        <tissue evidence="10">Head</tissue>
    </source>
</reference>
<protein>
    <recommendedName>
        <fullName evidence="1">NAD(+) ADP-ribosyltransferase</fullName>
        <ecNumber evidence="1">2.4.2.30</ecNumber>
    </recommendedName>
</protein>
<evidence type="ECO:0000256" key="8">
    <source>
        <dbReference type="PROSITE-ProRule" id="PRU00023"/>
    </source>
</evidence>
<dbReference type="Gene3D" id="1.10.150.50">
    <property type="entry name" value="Transcription Factor, Ets-1"/>
    <property type="match status" value="1"/>
</dbReference>
<dbReference type="GO" id="GO:0003950">
    <property type="term" value="F:NAD+ poly-ADP-ribosyltransferase activity"/>
    <property type="evidence" value="ECO:0007669"/>
    <property type="project" value="UniProtKB-EC"/>
</dbReference>
<evidence type="ECO:0000256" key="3">
    <source>
        <dbReference type="ARBA" id="ARBA00022695"/>
    </source>
</evidence>
<evidence type="ECO:0000313" key="10">
    <source>
        <dbReference type="EMBL" id="KAK3923693.1"/>
    </source>
</evidence>
<dbReference type="EC" id="2.4.2.30" evidence="1"/>
<evidence type="ECO:0000256" key="2">
    <source>
        <dbReference type="ARBA" id="ARBA00022676"/>
    </source>
</evidence>
<dbReference type="SUPFAM" id="SSF48403">
    <property type="entry name" value="Ankyrin repeat"/>
    <property type="match status" value="1"/>
</dbReference>
<evidence type="ECO:0000256" key="5">
    <source>
        <dbReference type="ARBA" id="ARBA00023043"/>
    </source>
</evidence>
<dbReference type="PRINTS" id="PR01415">
    <property type="entry name" value="ANKYRIN"/>
</dbReference>
<dbReference type="PANTHER" id="PTHR24171">
    <property type="entry name" value="ANKYRIN REPEAT DOMAIN-CONTAINING PROTEIN 39-RELATED"/>
    <property type="match status" value="1"/>
</dbReference>
<feature type="domain" description="SAM" evidence="9">
    <location>
        <begin position="422"/>
        <end position="477"/>
    </location>
</feature>
<keyword evidence="3" id="KW-0548">Nucleotidyltransferase</keyword>
<evidence type="ECO:0000259" key="9">
    <source>
        <dbReference type="Pfam" id="PF07647"/>
    </source>
</evidence>
<dbReference type="InterPro" id="IPR001660">
    <property type="entry name" value="SAM"/>
</dbReference>
<keyword evidence="5 8" id="KW-0040">ANK repeat</keyword>
<gene>
    <name evidence="10" type="ORF">KUF71_002102</name>
</gene>
<feature type="repeat" description="ANK" evidence="8">
    <location>
        <begin position="36"/>
        <end position="68"/>
    </location>
</feature>
<comment type="caution">
    <text evidence="10">The sequence shown here is derived from an EMBL/GenBank/DDBJ whole genome shotgun (WGS) entry which is preliminary data.</text>
</comment>
<dbReference type="Pfam" id="PF12796">
    <property type="entry name" value="Ank_2"/>
    <property type="match status" value="2"/>
</dbReference>
<dbReference type="Proteomes" id="UP001219518">
    <property type="component" value="Unassembled WGS sequence"/>
</dbReference>
<proteinExistence type="inferred from homology"/>
<dbReference type="AlphaFoldDB" id="A0AAE1HM44"/>
<dbReference type="PROSITE" id="PS50088">
    <property type="entry name" value="ANK_REPEAT"/>
    <property type="match status" value="3"/>
</dbReference>
<evidence type="ECO:0000256" key="4">
    <source>
        <dbReference type="ARBA" id="ARBA00022737"/>
    </source>
</evidence>
<dbReference type="Gene3D" id="1.25.40.20">
    <property type="entry name" value="Ankyrin repeat-containing domain"/>
    <property type="match status" value="2"/>
</dbReference>
<evidence type="ECO:0000313" key="11">
    <source>
        <dbReference type="Proteomes" id="UP001219518"/>
    </source>
</evidence>
<dbReference type="PANTHER" id="PTHR24171:SF8">
    <property type="entry name" value="BRCA1-ASSOCIATED RING DOMAIN PROTEIN 1"/>
    <property type="match status" value="1"/>
</dbReference>
<dbReference type="InterPro" id="IPR013761">
    <property type="entry name" value="SAM/pointed_sf"/>
</dbReference>
<dbReference type="GO" id="GO:0004842">
    <property type="term" value="F:ubiquitin-protein transferase activity"/>
    <property type="evidence" value="ECO:0007669"/>
    <property type="project" value="TreeGrafter"/>
</dbReference>
<reference evidence="10" key="2">
    <citation type="journal article" date="2023" name="BMC Genomics">
        <title>Pest status, molecular evolution, and epigenetic factors derived from the genome assembly of Frankliniella fusca, a thysanopteran phytovirus vector.</title>
        <authorList>
            <person name="Catto M.A."/>
            <person name="Labadie P.E."/>
            <person name="Jacobson A.L."/>
            <person name="Kennedy G.G."/>
            <person name="Srinivasan R."/>
            <person name="Hunt B.G."/>
        </authorList>
    </citation>
    <scope>NUCLEOTIDE SEQUENCE</scope>
    <source>
        <strain evidence="10">PL_HMW_Pooled</strain>
    </source>
</reference>